<reference evidence="1 2" key="1">
    <citation type="submission" date="2019-01" db="EMBL/GenBank/DDBJ databases">
        <authorList>
            <person name="Chen W.-M."/>
        </authorList>
    </citation>
    <scope>NUCLEOTIDE SEQUENCE [LARGE SCALE GENOMIC DNA]</scope>
    <source>
        <strain evidence="1 2">FSY-15</strain>
    </source>
</reference>
<evidence type="ECO:0008006" key="3">
    <source>
        <dbReference type="Google" id="ProtNLM"/>
    </source>
</evidence>
<organism evidence="1 2">
    <name type="scientific">Sandaracinomonas limnophila</name>
    <dbReference type="NCBI Taxonomy" id="1862386"/>
    <lineage>
        <taxon>Bacteria</taxon>
        <taxon>Pseudomonadati</taxon>
        <taxon>Bacteroidota</taxon>
        <taxon>Cytophagia</taxon>
        <taxon>Cytophagales</taxon>
        <taxon>Flectobacillaceae</taxon>
        <taxon>Sandaracinomonas</taxon>
    </lineage>
</organism>
<dbReference type="AlphaFoldDB" id="A0A437PRA3"/>
<protein>
    <recommendedName>
        <fullName evidence="3">DUF2007 domain-containing protein</fullName>
    </recommendedName>
</protein>
<evidence type="ECO:0000313" key="1">
    <source>
        <dbReference type="EMBL" id="RVU24793.1"/>
    </source>
</evidence>
<keyword evidence="2" id="KW-1185">Reference proteome</keyword>
<proteinExistence type="predicted"/>
<dbReference type="Proteomes" id="UP000282832">
    <property type="component" value="Unassembled WGS sequence"/>
</dbReference>
<accession>A0A437PRA3</accession>
<gene>
    <name evidence="1" type="ORF">EOJ36_07215</name>
</gene>
<dbReference type="RefSeq" id="WP_127803841.1">
    <property type="nucleotide sequence ID" value="NZ_SACY01000003.1"/>
</dbReference>
<sequence length="64" mass="7248">MNNWTVVAKSESLEHLEMLKINLKENCAIDAIVLNKKISGYQIGFGELLVPNQEADLAKEYLEK</sequence>
<dbReference type="EMBL" id="SACY01000003">
    <property type="protein sequence ID" value="RVU24793.1"/>
    <property type="molecule type" value="Genomic_DNA"/>
</dbReference>
<comment type="caution">
    <text evidence="1">The sequence shown here is derived from an EMBL/GenBank/DDBJ whole genome shotgun (WGS) entry which is preliminary data.</text>
</comment>
<name>A0A437PRA3_9BACT</name>
<dbReference type="OrthoDB" id="1467917at2"/>
<evidence type="ECO:0000313" key="2">
    <source>
        <dbReference type="Proteomes" id="UP000282832"/>
    </source>
</evidence>